<dbReference type="Pfam" id="PF08350">
    <property type="entry name" value="FilR1_middle"/>
    <property type="match status" value="2"/>
</dbReference>
<dbReference type="InParanoid" id="Q8TTR9"/>
<dbReference type="PhylomeDB" id="Q8TTR9"/>
<reference evidence="2 3" key="1">
    <citation type="journal article" date="2002" name="Genome Res.">
        <title>The genome of Methanosarcina acetivorans reveals extensive metabolic and physiological diversity.</title>
        <authorList>
            <person name="Galagan J.E."/>
            <person name="Nusbaum C."/>
            <person name="Roy A."/>
            <person name="Endrizzi M.G."/>
            <person name="Macdonald P."/>
            <person name="FitzHugh W."/>
            <person name="Calvo S."/>
            <person name="Engels R."/>
            <person name="Smirnov S."/>
            <person name="Atnoor D."/>
            <person name="Brown A."/>
            <person name="Allen N."/>
            <person name="Naylor J."/>
            <person name="Stange-Thomann N."/>
            <person name="DeArellano K."/>
            <person name="Johnson R."/>
            <person name="Linton L."/>
            <person name="McEwan P."/>
            <person name="McKernan K."/>
            <person name="Talamas J."/>
            <person name="Tirrell A."/>
            <person name="Ye W."/>
            <person name="Zimmer A."/>
            <person name="Barber R.D."/>
            <person name="Cann I."/>
            <person name="Graham D.E."/>
            <person name="Grahame D.A."/>
            <person name="Guss A."/>
            <person name="Hedderich R."/>
            <person name="Ingram-Smith C."/>
            <person name="Kuettner C.H."/>
            <person name="Krzycki J.A."/>
            <person name="Leigh J.A."/>
            <person name="Li W."/>
            <person name="Liu J."/>
            <person name="Mukhopadhyay B."/>
            <person name="Reeve J.N."/>
            <person name="Smith K."/>
            <person name="Springer T.A."/>
            <person name="Umayam L.A."/>
            <person name="White O."/>
            <person name="White R.H."/>
            <person name="de Macario E.C."/>
            <person name="Ferry J.G."/>
            <person name="Jarrell K.F."/>
            <person name="Jing H."/>
            <person name="Macario A.J.L."/>
            <person name="Paulsen I."/>
            <person name="Pritchett M."/>
            <person name="Sowers K.R."/>
            <person name="Swanson R.V."/>
            <person name="Zinder S.H."/>
            <person name="Lander E."/>
            <person name="Metcalf W.W."/>
            <person name="Birren B."/>
        </authorList>
    </citation>
    <scope>NUCLEOTIDE SEQUENCE [LARGE SCALE GENOMIC DNA]</scope>
    <source>
        <strain evidence="3">ATCC 35395 / DSM 2834 / JCM 12185 / C2A</strain>
    </source>
</reference>
<feature type="domain" description="Methanogenesis regulatory protein FilR1 middle" evidence="1">
    <location>
        <begin position="89"/>
        <end position="142"/>
    </location>
</feature>
<dbReference type="AlphaFoldDB" id="Q8TTR9"/>
<sequence>MTPQINKLVKTGLMAKEGDTYRLSGMGPVVVANMERLLGTLELYEENMDYWKNHDLSSLPPYLKERIHELGSCRIVPLKKENIMLRSGFLNEVLNSSKVLLLASVFHSDIPFLYSELLGRGIDTNIIITETAFKSMQKELLEEKDVIELKNPLFGKLFEEYRKEAGKLLNSENPDVFIYPGNEVPASILLTDTFFSIIFYEKNGNIPRQGICSWDPGALSWGEELFMYYKCNSPNQK</sequence>
<name>Q8TTR9_METAC</name>
<dbReference type="InterPro" id="IPR013561">
    <property type="entry name" value="FilR1_middle_dom"/>
</dbReference>
<dbReference type="EMBL" id="AE010299">
    <property type="protein sequence ID" value="AAM03809.1"/>
    <property type="molecule type" value="Genomic_DNA"/>
</dbReference>
<accession>Q8TTR9</accession>
<dbReference type="Proteomes" id="UP000002487">
    <property type="component" value="Chromosome"/>
</dbReference>
<organism evidence="2 3">
    <name type="scientific">Methanosarcina acetivorans (strain ATCC 35395 / DSM 2834 / JCM 12185 / C2A)</name>
    <dbReference type="NCBI Taxonomy" id="188937"/>
    <lineage>
        <taxon>Archaea</taxon>
        <taxon>Methanobacteriati</taxon>
        <taxon>Methanobacteriota</taxon>
        <taxon>Stenosarchaea group</taxon>
        <taxon>Methanomicrobia</taxon>
        <taxon>Methanosarcinales</taxon>
        <taxon>Methanosarcinaceae</taxon>
        <taxon>Methanosarcina</taxon>
    </lineage>
</organism>
<dbReference type="HOGENOM" id="CLU_062767_1_1_2"/>
<protein>
    <recommendedName>
        <fullName evidence="1">Methanogenesis regulatory protein FilR1 middle domain-containing protein</fullName>
    </recommendedName>
</protein>
<keyword evidence="3" id="KW-1185">Reference proteome</keyword>
<proteinExistence type="predicted"/>
<dbReference type="InterPro" id="IPR016490">
    <property type="entry name" value="Tscrpt_reg_HTH_AF0396-typ3"/>
</dbReference>
<feature type="domain" description="Methanogenesis regulatory protein FilR1 middle" evidence="1">
    <location>
        <begin position="150"/>
        <end position="230"/>
    </location>
</feature>
<evidence type="ECO:0000259" key="1">
    <source>
        <dbReference type="Pfam" id="PF08350"/>
    </source>
</evidence>
<gene>
    <name evidence="2" type="ordered locus">MA_0356</name>
</gene>
<dbReference type="EnsemblBacteria" id="AAM03809">
    <property type="protein sequence ID" value="AAM03809"/>
    <property type="gene ID" value="MA_0356"/>
</dbReference>
<evidence type="ECO:0000313" key="3">
    <source>
        <dbReference type="Proteomes" id="UP000002487"/>
    </source>
</evidence>
<dbReference type="OrthoDB" id="11410at2157"/>
<dbReference type="KEGG" id="mac:MA_0356"/>
<dbReference type="PIRSF" id="PIRSF006692">
    <property type="entry name" value="TF_HTH_AF0396_prd"/>
    <property type="match status" value="1"/>
</dbReference>
<evidence type="ECO:0000313" key="2">
    <source>
        <dbReference type="EMBL" id="AAM03809.1"/>
    </source>
</evidence>